<keyword evidence="3" id="KW-1185">Reference proteome</keyword>
<protein>
    <submittedName>
        <fullName evidence="2">Uncharacterized protein</fullName>
    </submittedName>
</protein>
<feature type="region of interest" description="Disordered" evidence="1">
    <location>
        <begin position="1"/>
        <end position="26"/>
    </location>
</feature>
<evidence type="ECO:0000313" key="2">
    <source>
        <dbReference type="EMBL" id="KAJ8377570.1"/>
    </source>
</evidence>
<dbReference type="AlphaFoldDB" id="A0AAD7W2T3"/>
<evidence type="ECO:0000313" key="3">
    <source>
        <dbReference type="Proteomes" id="UP001221898"/>
    </source>
</evidence>
<sequence>MEPHVCPSDKPTTEPDLDTESDGEGIVGEQGACFNVKTGDLEEYLGPGCLSWHTAGSASLVCAETLRQNYRGRVVMVAWDDLLPYDKTEQGTDGF</sequence>
<dbReference type="Proteomes" id="UP001221898">
    <property type="component" value="Unassembled WGS sequence"/>
</dbReference>
<gene>
    <name evidence="2" type="ORF">AAFF_G00255880</name>
</gene>
<name>A0AAD7W2T3_9TELE</name>
<comment type="caution">
    <text evidence="2">The sequence shown here is derived from an EMBL/GenBank/DDBJ whole genome shotgun (WGS) entry which is preliminary data.</text>
</comment>
<accession>A0AAD7W2T3</accession>
<evidence type="ECO:0000256" key="1">
    <source>
        <dbReference type="SAM" id="MobiDB-lite"/>
    </source>
</evidence>
<reference evidence="2" key="1">
    <citation type="journal article" date="2023" name="Science">
        <title>Genome structures resolve the early diversification of teleost fishes.</title>
        <authorList>
            <person name="Parey E."/>
            <person name="Louis A."/>
            <person name="Montfort J."/>
            <person name="Bouchez O."/>
            <person name="Roques C."/>
            <person name="Iampietro C."/>
            <person name="Lluch J."/>
            <person name="Castinel A."/>
            <person name="Donnadieu C."/>
            <person name="Desvignes T."/>
            <person name="Floi Bucao C."/>
            <person name="Jouanno E."/>
            <person name="Wen M."/>
            <person name="Mejri S."/>
            <person name="Dirks R."/>
            <person name="Jansen H."/>
            <person name="Henkel C."/>
            <person name="Chen W.J."/>
            <person name="Zahm M."/>
            <person name="Cabau C."/>
            <person name="Klopp C."/>
            <person name="Thompson A.W."/>
            <person name="Robinson-Rechavi M."/>
            <person name="Braasch I."/>
            <person name="Lecointre G."/>
            <person name="Bobe J."/>
            <person name="Postlethwait J.H."/>
            <person name="Berthelot C."/>
            <person name="Roest Crollius H."/>
            <person name="Guiguen Y."/>
        </authorList>
    </citation>
    <scope>NUCLEOTIDE SEQUENCE</scope>
    <source>
        <strain evidence="2">NC1722</strain>
    </source>
</reference>
<organism evidence="2 3">
    <name type="scientific">Aldrovandia affinis</name>
    <dbReference type="NCBI Taxonomy" id="143900"/>
    <lineage>
        <taxon>Eukaryota</taxon>
        <taxon>Metazoa</taxon>
        <taxon>Chordata</taxon>
        <taxon>Craniata</taxon>
        <taxon>Vertebrata</taxon>
        <taxon>Euteleostomi</taxon>
        <taxon>Actinopterygii</taxon>
        <taxon>Neopterygii</taxon>
        <taxon>Teleostei</taxon>
        <taxon>Notacanthiformes</taxon>
        <taxon>Halosauridae</taxon>
        <taxon>Aldrovandia</taxon>
    </lineage>
</organism>
<dbReference type="EMBL" id="JAINUG010000347">
    <property type="protein sequence ID" value="KAJ8377570.1"/>
    <property type="molecule type" value="Genomic_DNA"/>
</dbReference>
<proteinExistence type="predicted"/>